<evidence type="ECO:0000313" key="3">
    <source>
        <dbReference type="Proteomes" id="UP000190626"/>
    </source>
</evidence>
<protein>
    <recommendedName>
        <fullName evidence="1">Aminoglycoside phosphotransferase domain-containing protein</fullName>
    </recommendedName>
</protein>
<dbReference type="AlphaFoldDB" id="A0A1V4HEH2"/>
<dbReference type="PANTHER" id="PTHR39179">
    <property type="entry name" value="SPORE COAT PROTEIN I"/>
    <property type="match status" value="1"/>
</dbReference>
<comment type="caution">
    <text evidence="2">The sequence shown here is derived from an EMBL/GenBank/DDBJ whole genome shotgun (WGS) entry which is preliminary data.</text>
</comment>
<accession>A0A1V4HEH2</accession>
<keyword evidence="3" id="KW-1185">Reference proteome</keyword>
<evidence type="ECO:0000259" key="1">
    <source>
        <dbReference type="Pfam" id="PF01636"/>
    </source>
</evidence>
<feature type="domain" description="Aminoglycoside phosphotransferase" evidence="1">
    <location>
        <begin position="19"/>
        <end position="238"/>
    </location>
</feature>
<dbReference type="GO" id="GO:0042601">
    <property type="term" value="C:endospore-forming forespore"/>
    <property type="evidence" value="ECO:0007669"/>
    <property type="project" value="TreeGrafter"/>
</dbReference>
<reference evidence="3" key="1">
    <citation type="submission" date="2016-07" db="EMBL/GenBank/DDBJ databases">
        <authorList>
            <person name="Florea S."/>
            <person name="Webb J.S."/>
            <person name="Jaromczyk J."/>
            <person name="Schardl C.L."/>
        </authorList>
    </citation>
    <scope>NUCLEOTIDE SEQUENCE [LARGE SCALE GENOMIC DNA]</scope>
    <source>
        <strain evidence="3">CY1</strain>
    </source>
</reference>
<gene>
    <name evidence="2" type="ORF">BC351_33030</name>
</gene>
<dbReference type="SUPFAM" id="SSF56112">
    <property type="entry name" value="Protein kinase-like (PK-like)"/>
    <property type="match status" value="1"/>
</dbReference>
<dbReference type="Gene3D" id="3.90.1200.10">
    <property type="match status" value="1"/>
</dbReference>
<dbReference type="RefSeq" id="WP_144028531.1">
    <property type="nucleotide sequence ID" value="NZ_MBTG01000026.1"/>
</dbReference>
<dbReference type="STRING" id="1469647.BC351_33030"/>
<name>A0A1V4HEH2_9BACL</name>
<evidence type="ECO:0000313" key="2">
    <source>
        <dbReference type="EMBL" id="OPH52162.1"/>
    </source>
</evidence>
<dbReference type="InterPro" id="IPR002575">
    <property type="entry name" value="Aminoglycoside_PTrfase"/>
</dbReference>
<dbReference type="Pfam" id="PF01636">
    <property type="entry name" value="APH"/>
    <property type="match status" value="1"/>
</dbReference>
<organism evidence="2 3">
    <name type="scientific">Paenibacillus ferrarius</name>
    <dbReference type="NCBI Taxonomy" id="1469647"/>
    <lineage>
        <taxon>Bacteria</taxon>
        <taxon>Bacillati</taxon>
        <taxon>Bacillota</taxon>
        <taxon>Bacilli</taxon>
        <taxon>Bacillales</taxon>
        <taxon>Paenibacillaceae</taxon>
        <taxon>Paenibacillus</taxon>
    </lineage>
</organism>
<dbReference type="Proteomes" id="UP000190626">
    <property type="component" value="Unassembled WGS sequence"/>
</dbReference>
<dbReference type="Gene3D" id="3.30.200.20">
    <property type="entry name" value="Phosphorylase Kinase, domain 1"/>
    <property type="match status" value="1"/>
</dbReference>
<dbReference type="PANTHER" id="PTHR39179:SF1">
    <property type="entry name" value="SPORE COAT PROTEIN I"/>
    <property type="match status" value="1"/>
</dbReference>
<proteinExistence type="predicted"/>
<dbReference type="InterPro" id="IPR047175">
    <property type="entry name" value="CotS-like"/>
</dbReference>
<dbReference type="EMBL" id="MBTG01000026">
    <property type="protein sequence ID" value="OPH52162.1"/>
    <property type="molecule type" value="Genomic_DNA"/>
</dbReference>
<dbReference type="OrthoDB" id="9771902at2"/>
<dbReference type="InterPro" id="IPR011009">
    <property type="entry name" value="Kinase-like_dom_sf"/>
</dbReference>
<sequence>MSIIHDIEEAYPIVIRKSKRIRDVYRLKTMEGRDLCSKNYDNSEQEVDFIARVMNHLIEKGFQYGPRITSSKSQMQWMMRNEKPYMITNWVRGRSPDFENLTEWKKAIRTLASFHLHAEGLTLQDIPPGRNRYAFLQNLIEDYRQTLSEYQGAGELGALITLCNDAIYHLNQPKSIEAMTHEASVHAFAHGDYNYPNLVIDRRGSIHLIDFENTSLQARLTDLSHILHRNCSWNGEEMIRWIEYYDRKRPLSSADRHLLFSLLLVPYPFIRAIRLKKSDKRIKEAIPQTRSIAKYVNGLRKML</sequence>